<feature type="repeat" description="ANK" evidence="8">
    <location>
        <begin position="1266"/>
        <end position="1298"/>
    </location>
</feature>
<organism evidence="13 14">
    <name type="scientific">Phaeomoniella chlamydospora</name>
    <name type="common">Phaeoacremonium chlamydosporum</name>
    <dbReference type="NCBI Taxonomy" id="158046"/>
    <lineage>
        <taxon>Eukaryota</taxon>
        <taxon>Fungi</taxon>
        <taxon>Dikarya</taxon>
        <taxon>Ascomycota</taxon>
        <taxon>Pezizomycotina</taxon>
        <taxon>Eurotiomycetes</taxon>
        <taxon>Chaetothyriomycetidae</taxon>
        <taxon>Phaeomoniellales</taxon>
        <taxon>Phaeomoniellaceae</taxon>
        <taxon>Phaeomoniella</taxon>
    </lineage>
</organism>
<dbReference type="Gene3D" id="3.30.40.10">
    <property type="entry name" value="Zinc/RING finger domain, C3HC4 (zinc finger)"/>
    <property type="match status" value="1"/>
</dbReference>
<evidence type="ECO:0000259" key="11">
    <source>
        <dbReference type="PROSITE" id="PS50178"/>
    </source>
</evidence>
<keyword evidence="6" id="KW-0443">Lipid metabolism</keyword>
<evidence type="ECO:0000259" key="12">
    <source>
        <dbReference type="PROSITE" id="PS51635"/>
    </source>
</evidence>
<dbReference type="SUPFAM" id="SSF52151">
    <property type="entry name" value="FabD/lysophospholipase-like"/>
    <property type="match status" value="1"/>
</dbReference>
<dbReference type="CDD" id="cd00065">
    <property type="entry name" value="FYVE_like_SF"/>
    <property type="match status" value="1"/>
</dbReference>
<dbReference type="PROSITE" id="PS50178">
    <property type="entry name" value="ZF_FYVE"/>
    <property type="match status" value="1"/>
</dbReference>
<dbReference type="Gene3D" id="1.25.40.20">
    <property type="entry name" value="Ankyrin repeat-containing domain"/>
    <property type="match status" value="3"/>
</dbReference>
<dbReference type="InterPro" id="IPR017455">
    <property type="entry name" value="Znf_FYVE-rel"/>
</dbReference>
<evidence type="ECO:0000313" key="13">
    <source>
        <dbReference type="EMBL" id="KKY22825.1"/>
    </source>
</evidence>
<dbReference type="Gene3D" id="3.40.1090.10">
    <property type="entry name" value="Cytosolic phospholipase A2 catalytic domain"/>
    <property type="match status" value="1"/>
</dbReference>
<keyword evidence="8" id="KW-0040">ANK repeat</keyword>
<sequence length="1489" mass="168230">MASARSNKPRIIAIMLGKLEMTIDECINAYINLSADVFKKVHRFPVTVTGNVHARFDSAALERQIKASIKAQGFSEDELLKSEEGKCKVFVVATNTTITKPVCLTSYETKRTDADRLNHVKIWQAALATSAASTFFDPLTISMGAYDEVYVDGATGANNPIYQVWNEANDVWIKGSDKLEDNIDCLVSIGTGIPSLKPFGKSLKAVGETLVRISTETEDTAETFHRAHLHLFSAGRCSRFNVNGLESVGLEETAKKNLIIQATKNYLQSQKVLDTTEKVVECLKDHECEKRSLVLRDEWAIGSRVGSGKTMLATLVVQMLLERSEKKDNTVVYYYVEQAGPHNLTATAVLRSFIRQLLLDPRSVARYRSTPLLSKIERLFRYEQSTIHDIELLDIFDFMVKDIPEIAIVIDGLHEMTREEARRVCDFVDHFLSQIHGPTMRIAIFNRSQIGDLVLKRRLPTPWHIELNLQILADDIATFVHRTVDYLMEKERELSQDQELVAQVKQELIDRGSRMFLWIHLQILSLWRNCTNDQEIEDALETLPEGLDAAYVRCLEQIDSRPTPQRYAPDIFKWLALAERPLRESEVQEAISLKFMQEDWNDRRVTRIPIADHCANLVEVTGENSVVRFIHPSVRDFLISNVPQDLSRYAVNVLDDSIYCGEHRQHAIEAVSVPDAVLSEFPLARGFAQFWYPTEVTTKPLVLGQYRRKPPRAGPDPHADQFTFLSYARKYWLIHARQISESSRKWGEFKRLVLSPNPIRGLQPWAESPEPGAKHLRELFKYGLRSGFVKLLEITINCEKYKRLSVDLFNAVLSDSGWHCLHFAAAFDQPTLVEYLLPSVKDVDVADYNGNTALHIAASLQDGACAALLCEAGADVLRLGMEQVTPLNMAVLRDSRVALRSMLLKIDDVDFFENIGMPTSPKDVQAHETPLEAGQAMTYLDKAAFDAVSLGHAYCLDLLLEKGVSLSSLNHHGWSMLHVAVAKVKLNIIEVLLTRGADVNAVDSMGRTPLHVAVILKIHESLAIARALLKMPKINTAIVLKRMLPTYSPLGFALELFLRNWLAGYRDKINQSSWQYIVKDVQQYYDYPLPRTSENPEAEIELLHLLTTVEYHARVGRRFLASERQRHRELFDYMLKTLPQTVVAQFVTCGYFSYFSPEGDIDFELLHKAISYGDLEIVRPFLNLGSNSHLRDCDKKGRNSLHAAVIAGSREVVKLVLSTKDSASLCHQSDENGQTPLHLCAVFSQVEIMQDLIEEEPGLLHGTDKNGQTPFHLACIYGNEKVRESLNAAGAGQDRRDNMGMTAEDHLIQRQEFEKIPFSAPWGGVILLPTQSHAEEEEDRVSVLAEESQDLWLGAVDDMGAYRNFPWDISVKSNDDSHSSSTDRESTVPFKPQYWNMGSESATSSSQVTLSLRTLNREYWMKDICASSCFCCNKPFTMLRRKHHCRLCGVIFDTACMTYIDGSHFESTTATIRICKACASVVESYQQKT</sequence>
<evidence type="ECO:0000256" key="5">
    <source>
        <dbReference type="ARBA" id="ARBA00022833"/>
    </source>
</evidence>
<dbReference type="SUPFAM" id="SSF48403">
    <property type="entry name" value="Ankyrin repeat"/>
    <property type="match status" value="2"/>
</dbReference>
<evidence type="ECO:0000256" key="9">
    <source>
        <dbReference type="PROSITE-ProRule" id="PRU00091"/>
    </source>
</evidence>
<dbReference type="PROSITE" id="PS50297">
    <property type="entry name" value="ANK_REP_REGION"/>
    <property type="match status" value="4"/>
</dbReference>
<comment type="caution">
    <text evidence="13">The sequence shown here is derived from an EMBL/GenBank/DDBJ whole genome shotgun (WGS) entry which is preliminary data.</text>
</comment>
<dbReference type="InterPro" id="IPR000306">
    <property type="entry name" value="Znf_FYVE"/>
</dbReference>
<dbReference type="Pfam" id="PF24883">
    <property type="entry name" value="NPHP3_N"/>
    <property type="match status" value="1"/>
</dbReference>
<evidence type="ECO:0000256" key="4">
    <source>
        <dbReference type="ARBA" id="ARBA00022771"/>
    </source>
</evidence>
<proteinExistence type="predicted"/>
<dbReference type="EC" id="3.1.1.4" evidence="1"/>
<name>A0A0G2H202_PHACM</name>
<feature type="repeat" description="ANK" evidence="8">
    <location>
        <begin position="849"/>
        <end position="876"/>
    </location>
</feature>
<feature type="short sequence motif" description="DGA/G" evidence="10">
    <location>
        <begin position="152"/>
        <end position="154"/>
    </location>
</feature>
<dbReference type="GO" id="GO:0046486">
    <property type="term" value="P:glycerolipid metabolic process"/>
    <property type="evidence" value="ECO:0007669"/>
    <property type="project" value="UniProtKB-ARBA"/>
</dbReference>
<dbReference type="InterPro" id="IPR056884">
    <property type="entry name" value="NPHP3-like_N"/>
</dbReference>
<dbReference type="GO" id="GO:0004623">
    <property type="term" value="F:phospholipase A2 activity"/>
    <property type="evidence" value="ECO:0007669"/>
    <property type="project" value="UniProtKB-EC"/>
</dbReference>
<dbReference type="PANTHER" id="PTHR10039">
    <property type="entry name" value="AMELOGENIN"/>
    <property type="match status" value="1"/>
</dbReference>
<keyword evidence="4 9" id="KW-0863">Zinc-finger</keyword>
<reference evidence="13 14" key="2">
    <citation type="submission" date="2015-05" db="EMBL/GenBank/DDBJ databases">
        <authorList>
            <person name="Morales-Cruz A."/>
            <person name="Amrine K.C."/>
            <person name="Cantu D."/>
        </authorList>
    </citation>
    <scope>NUCLEOTIDE SEQUENCE [LARGE SCALE GENOMIC DNA]</scope>
    <source>
        <strain evidence="13">UCRPC4</strain>
    </source>
</reference>
<dbReference type="EMBL" id="LCWF01000073">
    <property type="protein sequence ID" value="KKY22825.1"/>
    <property type="molecule type" value="Genomic_DNA"/>
</dbReference>
<reference evidence="13 14" key="1">
    <citation type="submission" date="2015-05" db="EMBL/GenBank/DDBJ databases">
        <title>Distinctive expansion of gene families associated with plant cell wall degradation and secondary metabolism in the genomes of grapevine trunk pathogens.</title>
        <authorList>
            <person name="Lawrence D.P."/>
            <person name="Travadon R."/>
            <person name="Rolshausen P.E."/>
            <person name="Baumgartner K."/>
        </authorList>
    </citation>
    <scope>NUCLEOTIDE SEQUENCE [LARGE SCALE GENOMIC DNA]</scope>
    <source>
        <strain evidence="13">UCRPC4</strain>
    </source>
</reference>
<dbReference type="SMART" id="SM00064">
    <property type="entry name" value="FYVE"/>
    <property type="match status" value="1"/>
</dbReference>
<evidence type="ECO:0000256" key="6">
    <source>
        <dbReference type="ARBA" id="ARBA00023098"/>
    </source>
</evidence>
<evidence type="ECO:0000256" key="1">
    <source>
        <dbReference type="ARBA" id="ARBA00013278"/>
    </source>
</evidence>
<evidence type="ECO:0000256" key="8">
    <source>
        <dbReference type="PROSITE-ProRule" id="PRU00023"/>
    </source>
</evidence>
<dbReference type="PROSITE" id="PS50088">
    <property type="entry name" value="ANK_REPEAT"/>
    <property type="match status" value="4"/>
</dbReference>
<dbReference type="InterPro" id="IPR002641">
    <property type="entry name" value="PNPLA_dom"/>
</dbReference>
<evidence type="ECO:0000256" key="3">
    <source>
        <dbReference type="ARBA" id="ARBA00022737"/>
    </source>
</evidence>
<dbReference type="Pfam" id="PF12796">
    <property type="entry name" value="Ank_2"/>
    <property type="match status" value="3"/>
</dbReference>
<dbReference type="Pfam" id="PF01734">
    <property type="entry name" value="Patatin"/>
    <property type="match status" value="1"/>
</dbReference>
<feature type="repeat" description="ANK" evidence="8">
    <location>
        <begin position="1232"/>
        <end position="1254"/>
    </location>
</feature>
<dbReference type="InterPro" id="IPR016035">
    <property type="entry name" value="Acyl_Trfase/lysoPLipase"/>
</dbReference>
<protein>
    <recommendedName>
        <fullName evidence="1">phospholipase A2</fullName>
        <ecNumber evidence="1">3.1.1.4</ecNumber>
    </recommendedName>
</protein>
<feature type="domain" description="PNPLA" evidence="12">
    <location>
        <begin position="1"/>
        <end position="165"/>
    </location>
</feature>
<evidence type="ECO:0000256" key="7">
    <source>
        <dbReference type="ARBA" id="ARBA00023422"/>
    </source>
</evidence>
<keyword evidence="14" id="KW-1185">Reference proteome</keyword>
<evidence type="ECO:0000313" key="14">
    <source>
        <dbReference type="Proteomes" id="UP000053317"/>
    </source>
</evidence>
<dbReference type="PROSITE" id="PS51635">
    <property type="entry name" value="PNPLA"/>
    <property type="match status" value="1"/>
</dbReference>
<evidence type="ECO:0000256" key="2">
    <source>
        <dbReference type="ARBA" id="ARBA00022723"/>
    </source>
</evidence>
<dbReference type="SUPFAM" id="SSF57903">
    <property type="entry name" value="FYVE/PHD zinc finger"/>
    <property type="match status" value="1"/>
</dbReference>
<comment type="catalytic activity">
    <reaction evidence="7">
        <text>a 1,2-diacyl-sn-glycero-3-phosphocholine + H2O = a 1-acyl-sn-glycero-3-phosphocholine + a fatty acid + H(+)</text>
        <dbReference type="Rhea" id="RHEA:15801"/>
        <dbReference type="ChEBI" id="CHEBI:15377"/>
        <dbReference type="ChEBI" id="CHEBI:15378"/>
        <dbReference type="ChEBI" id="CHEBI:28868"/>
        <dbReference type="ChEBI" id="CHEBI:57643"/>
        <dbReference type="ChEBI" id="CHEBI:58168"/>
        <dbReference type="EC" id="3.1.1.4"/>
    </reaction>
    <physiologicalReaction direction="left-to-right" evidence="7">
        <dbReference type="Rhea" id="RHEA:15802"/>
    </physiologicalReaction>
</comment>
<dbReference type="InterPro" id="IPR011011">
    <property type="entry name" value="Znf_FYVE_PHD"/>
</dbReference>
<dbReference type="InterPro" id="IPR036770">
    <property type="entry name" value="Ankyrin_rpt-contain_sf"/>
</dbReference>
<dbReference type="Pfam" id="PF01363">
    <property type="entry name" value="FYVE"/>
    <property type="match status" value="1"/>
</dbReference>
<dbReference type="InterPro" id="IPR027417">
    <property type="entry name" value="P-loop_NTPase"/>
</dbReference>
<feature type="repeat" description="ANK" evidence="8">
    <location>
        <begin position="972"/>
        <end position="1004"/>
    </location>
</feature>
<gene>
    <name evidence="13" type="ORF">UCRPC4_g03151</name>
</gene>
<feature type="domain" description="FYVE-type" evidence="11">
    <location>
        <begin position="1423"/>
        <end position="1483"/>
    </location>
</feature>
<comment type="caution">
    <text evidence="10">Lacks conserved residue(s) required for the propagation of feature annotation.</text>
</comment>
<dbReference type="SMART" id="SM00248">
    <property type="entry name" value="ANK"/>
    <property type="match status" value="10"/>
</dbReference>
<dbReference type="Proteomes" id="UP000053317">
    <property type="component" value="Unassembled WGS sequence"/>
</dbReference>
<dbReference type="InterPro" id="IPR054471">
    <property type="entry name" value="GPIID_WHD"/>
</dbReference>
<dbReference type="OrthoDB" id="1658288at2759"/>
<evidence type="ECO:0000256" key="10">
    <source>
        <dbReference type="PROSITE-ProRule" id="PRU01161"/>
    </source>
</evidence>
<dbReference type="InterPro" id="IPR002110">
    <property type="entry name" value="Ankyrin_rpt"/>
</dbReference>
<keyword evidence="5" id="KW-0862">Zinc</keyword>
<keyword evidence="2" id="KW-0479">Metal-binding</keyword>
<dbReference type="InterPro" id="IPR013083">
    <property type="entry name" value="Znf_RING/FYVE/PHD"/>
</dbReference>
<accession>A0A0G2H202</accession>
<dbReference type="Gene3D" id="3.40.50.300">
    <property type="entry name" value="P-loop containing nucleotide triphosphate hydrolases"/>
    <property type="match status" value="1"/>
</dbReference>
<dbReference type="Pfam" id="PF22939">
    <property type="entry name" value="WHD_GPIID"/>
    <property type="match status" value="1"/>
</dbReference>
<dbReference type="GO" id="GO:0008270">
    <property type="term" value="F:zinc ion binding"/>
    <property type="evidence" value="ECO:0007669"/>
    <property type="project" value="UniProtKB-KW"/>
</dbReference>
<keyword evidence="3" id="KW-0677">Repeat</keyword>